<evidence type="ECO:0000256" key="3">
    <source>
        <dbReference type="ARBA" id="ARBA00022519"/>
    </source>
</evidence>
<name>A0ABW2KZL5_9PROT</name>
<comment type="caution">
    <text evidence="9">The sequence shown here is derived from an EMBL/GenBank/DDBJ whole genome shotgun (WGS) entry which is preliminary data.</text>
</comment>
<evidence type="ECO:0000256" key="1">
    <source>
        <dbReference type="ARBA" id="ARBA00004651"/>
    </source>
</evidence>
<reference evidence="10" key="1">
    <citation type="journal article" date="2019" name="Int. J. Syst. Evol. Microbiol.">
        <title>The Global Catalogue of Microorganisms (GCM) 10K type strain sequencing project: providing services to taxonomists for standard genome sequencing and annotation.</title>
        <authorList>
            <consortium name="The Broad Institute Genomics Platform"/>
            <consortium name="The Broad Institute Genome Sequencing Center for Infectious Disease"/>
            <person name="Wu L."/>
            <person name="Ma J."/>
        </authorList>
    </citation>
    <scope>NUCLEOTIDE SEQUENCE [LARGE SCALE GENOMIC DNA]</scope>
    <source>
        <strain evidence="10">CGMCC 1.16275</strain>
    </source>
</reference>
<comment type="subcellular location">
    <subcellularLocation>
        <location evidence="1 7">Cell membrane</location>
        <topology evidence="1 7">Multi-pass membrane protein</topology>
    </subcellularLocation>
</comment>
<dbReference type="EMBL" id="JBHTCM010000015">
    <property type="protein sequence ID" value="MFC7334425.1"/>
    <property type="molecule type" value="Genomic_DNA"/>
</dbReference>
<evidence type="ECO:0000256" key="7">
    <source>
        <dbReference type="HAMAP-Rule" id="MF_00672"/>
    </source>
</evidence>
<evidence type="ECO:0000256" key="8">
    <source>
        <dbReference type="SAM" id="MobiDB-lite"/>
    </source>
</evidence>
<dbReference type="InterPro" id="IPR023679">
    <property type="entry name" value="UPF0761_bac"/>
</dbReference>
<dbReference type="PANTHER" id="PTHR30213">
    <property type="entry name" value="INNER MEMBRANE PROTEIN YHJD"/>
    <property type="match status" value="1"/>
</dbReference>
<feature type="transmembrane region" description="Helical" evidence="7">
    <location>
        <begin position="103"/>
        <end position="129"/>
    </location>
</feature>
<evidence type="ECO:0000256" key="4">
    <source>
        <dbReference type="ARBA" id="ARBA00022692"/>
    </source>
</evidence>
<keyword evidence="5 7" id="KW-1133">Transmembrane helix</keyword>
<sequence>MLTSGRLRGLLRRLPGRLPDAIGVVRHAVPRFWNNNGFAIAASLTYTTLLALVPLLTVTFAIFSAFPAYGRLRDTARALIFDSLAPSVSDEVQAYFDQFISNAAALTGFGVIGLSITSILLFFSVEAALNVIFRATEPRPLVIRLLSFWAVLTIMPLLLGASLSVTSGVVADLQVTGRDAVTVLRFMLPGLLEAAAFTLMFLMLPNREVQWFDALVGGVAAAVLMEVSKVGFALYIAAFPTYETIYGALSVIPIFLFWLYTVWTVVLFGAEITATLPEWRAGKITQVGPEGLLSAQRIVVAVAILHELQRAARLGVGVRRGTLATRVPVGANVIDGMLEQLQAAHWVARTRAGAWVATRNLSDATVDDLRHSLGMAIRGNLRSVGHLSAPWQDRLADLFDRAEAADREVLDVCFADLFADPPAGQSEAAGRLPRRAAPPGRG</sequence>
<evidence type="ECO:0000313" key="9">
    <source>
        <dbReference type="EMBL" id="MFC7334425.1"/>
    </source>
</evidence>
<comment type="similarity">
    <text evidence="7">Belongs to the UPF0761 family.</text>
</comment>
<dbReference type="HAMAP" id="MF_00672">
    <property type="entry name" value="UPF0761"/>
    <property type="match status" value="1"/>
</dbReference>
<feature type="transmembrane region" description="Helical" evidence="7">
    <location>
        <begin position="141"/>
        <end position="163"/>
    </location>
</feature>
<keyword evidence="2 7" id="KW-1003">Cell membrane</keyword>
<feature type="transmembrane region" description="Helical" evidence="7">
    <location>
        <begin position="183"/>
        <end position="202"/>
    </location>
</feature>
<organism evidence="9 10">
    <name type="scientific">Rhodocista pekingensis</name>
    <dbReference type="NCBI Taxonomy" id="201185"/>
    <lineage>
        <taxon>Bacteria</taxon>
        <taxon>Pseudomonadati</taxon>
        <taxon>Pseudomonadota</taxon>
        <taxon>Alphaproteobacteria</taxon>
        <taxon>Rhodospirillales</taxon>
        <taxon>Azospirillaceae</taxon>
        <taxon>Rhodocista</taxon>
    </lineage>
</organism>
<dbReference type="RefSeq" id="WP_377359983.1">
    <property type="nucleotide sequence ID" value="NZ_JBHTCM010000015.1"/>
</dbReference>
<gene>
    <name evidence="9" type="ORF">ACFQPS_14745</name>
</gene>
<dbReference type="NCBIfam" id="TIGR00765">
    <property type="entry name" value="yihY_not_rbn"/>
    <property type="match status" value="1"/>
</dbReference>
<feature type="region of interest" description="Disordered" evidence="8">
    <location>
        <begin position="423"/>
        <end position="442"/>
    </location>
</feature>
<evidence type="ECO:0000256" key="5">
    <source>
        <dbReference type="ARBA" id="ARBA00022989"/>
    </source>
</evidence>
<dbReference type="InterPro" id="IPR017039">
    <property type="entry name" value="Virul_fac_BrkB"/>
</dbReference>
<keyword evidence="3" id="KW-0997">Cell inner membrane</keyword>
<accession>A0ABW2KZL5</accession>
<feature type="transmembrane region" description="Helical" evidence="7">
    <location>
        <begin position="38"/>
        <end position="63"/>
    </location>
</feature>
<dbReference type="PANTHER" id="PTHR30213:SF0">
    <property type="entry name" value="UPF0761 MEMBRANE PROTEIN YIHY"/>
    <property type="match status" value="1"/>
</dbReference>
<evidence type="ECO:0000256" key="6">
    <source>
        <dbReference type="ARBA" id="ARBA00023136"/>
    </source>
</evidence>
<keyword evidence="6 7" id="KW-0472">Membrane</keyword>
<keyword evidence="4 7" id="KW-0812">Transmembrane</keyword>
<protein>
    <recommendedName>
        <fullName evidence="7">UPF0761 membrane protein ACFQPS_14745</fullName>
    </recommendedName>
</protein>
<evidence type="ECO:0000313" key="10">
    <source>
        <dbReference type="Proteomes" id="UP001596456"/>
    </source>
</evidence>
<proteinExistence type="inferred from homology"/>
<feature type="transmembrane region" description="Helical" evidence="7">
    <location>
        <begin position="214"/>
        <end position="239"/>
    </location>
</feature>
<evidence type="ECO:0000256" key="2">
    <source>
        <dbReference type="ARBA" id="ARBA00022475"/>
    </source>
</evidence>
<dbReference type="Proteomes" id="UP001596456">
    <property type="component" value="Unassembled WGS sequence"/>
</dbReference>
<feature type="compositionally biased region" description="Low complexity" evidence="8">
    <location>
        <begin position="428"/>
        <end position="442"/>
    </location>
</feature>
<dbReference type="Pfam" id="PF03631">
    <property type="entry name" value="Virul_fac_BrkB"/>
    <property type="match status" value="1"/>
</dbReference>
<feature type="transmembrane region" description="Helical" evidence="7">
    <location>
        <begin position="245"/>
        <end position="270"/>
    </location>
</feature>
<keyword evidence="10" id="KW-1185">Reference proteome</keyword>